<dbReference type="EMBL" id="FNSQ01000005">
    <property type="protein sequence ID" value="SEB66800.1"/>
    <property type="molecule type" value="Genomic_DNA"/>
</dbReference>
<dbReference type="AlphaFoldDB" id="A0A1H4L7P5"/>
<name>A0A1H4L7P5_9MICO</name>
<dbReference type="Proteomes" id="UP000183750">
    <property type="component" value="Unassembled WGS sequence"/>
</dbReference>
<gene>
    <name evidence="1" type="ORF">SAMN04489807_1695</name>
</gene>
<proteinExistence type="predicted"/>
<organism evidence="1 2">
    <name type="scientific">Microbacterium hydrocarbonoxydans</name>
    <dbReference type="NCBI Taxonomy" id="273678"/>
    <lineage>
        <taxon>Bacteria</taxon>
        <taxon>Bacillati</taxon>
        <taxon>Actinomycetota</taxon>
        <taxon>Actinomycetes</taxon>
        <taxon>Micrococcales</taxon>
        <taxon>Microbacteriaceae</taxon>
        <taxon>Microbacterium</taxon>
    </lineage>
</organism>
<protein>
    <submittedName>
        <fullName evidence="1">Uncharacterized protein</fullName>
    </submittedName>
</protein>
<reference evidence="2" key="1">
    <citation type="submission" date="2016-10" db="EMBL/GenBank/DDBJ databases">
        <authorList>
            <person name="Varghese N."/>
            <person name="Submissions S."/>
        </authorList>
    </citation>
    <scope>NUCLEOTIDE SEQUENCE [LARGE SCALE GENOMIC DNA]</scope>
    <source>
        <strain evidence="2">DSM 16089</strain>
    </source>
</reference>
<accession>A0A1H4L7P5</accession>
<sequence>MFWDDDGRRMKFVKAEAFDSGKVLNQARIPGDTVFPWVNAATEMFSQLELVEENRARAV</sequence>
<evidence type="ECO:0000313" key="2">
    <source>
        <dbReference type="Proteomes" id="UP000183750"/>
    </source>
</evidence>
<evidence type="ECO:0000313" key="1">
    <source>
        <dbReference type="EMBL" id="SEB66800.1"/>
    </source>
</evidence>
<keyword evidence="2" id="KW-1185">Reference proteome</keyword>